<keyword evidence="3" id="KW-1185">Reference proteome</keyword>
<name>A0A2S6MVY8_RHOGL</name>
<evidence type="ECO:0000259" key="1">
    <source>
        <dbReference type="Pfam" id="PF20797"/>
    </source>
</evidence>
<dbReference type="InterPro" id="IPR048769">
    <property type="entry name" value="HepT-like_dom"/>
</dbReference>
<dbReference type="OrthoDB" id="7376391at2"/>
<dbReference type="Pfam" id="PF20797">
    <property type="entry name" value="HepT-like_2"/>
    <property type="match status" value="1"/>
</dbReference>
<evidence type="ECO:0000313" key="2">
    <source>
        <dbReference type="EMBL" id="PPQ26530.1"/>
    </source>
</evidence>
<dbReference type="EMBL" id="NHRY01000269">
    <property type="protein sequence ID" value="PPQ26530.1"/>
    <property type="molecule type" value="Genomic_DNA"/>
</dbReference>
<gene>
    <name evidence="2" type="ORF">CCS01_29690</name>
</gene>
<dbReference type="RefSeq" id="WP_104522538.1">
    <property type="nucleotide sequence ID" value="NZ_NHRY01000269.1"/>
</dbReference>
<organism evidence="2 3">
    <name type="scientific">Rhodopila globiformis</name>
    <name type="common">Rhodopseudomonas globiformis</name>
    <dbReference type="NCBI Taxonomy" id="1071"/>
    <lineage>
        <taxon>Bacteria</taxon>
        <taxon>Pseudomonadati</taxon>
        <taxon>Pseudomonadota</taxon>
        <taxon>Alphaproteobacteria</taxon>
        <taxon>Acetobacterales</taxon>
        <taxon>Acetobacteraceae</taxon>
        <taxon>Rhodopila</taxon>
    </lineage>
</organism>
<evidence type="ECO:0000313" key="3">
    <source>
        <dbReference type="Proteomes" id="UP000239724"/>
    </source>
</evidence>
<dbReference type="Proteomes" id="UP000239724">
    <property type="component" value="Unassembled WGS sequence"/>
</dbReference>
<sequence>MSDARWFEIDQAVAAAVRHFTGAKGLFDRLPGIVPDIDRYGFEMGFMHAMQSGQTSLETALLRILDLYGEAAPTGSRWHADLIARAAHPVGKRPAILGGDAARAADETRRFRSIAAHAYDAFDYAQATRAVESAALLASLLPSEIARFRQAIDP</sequence>
<feature type="domain" description="HepT-like" evidence="1">
    <location>
        <begin position="46"/>
        <end position="152"/>
    </location>
</feature>
<protein>
    <recommendedName>
        <fullName evidence="1">HepT-like domain-containing protein</fullName>
    </recommendedName>
</protein>
<reference evidence="2 3" key="1">
    <citation type="journal article" date="2018" name="Arch. Microbiol.">
        <title>New insights into the metabolic potential of the phototrophic purple bacterium Rhodopila globiformis DSM 161(T) from its draft genome sequence and evidence for a vanadium-dependent nitrogenase.</title>
        <authorList>
            <person name="Imhoff J.F."/>
            <person name="Rahn T."/>
            <person name="Kunzel S."/>
            <person name="Neulinger S.C."/>
        </authorList>
    </citation>
    <scope>NUCLEOTIDE SEQUENCE [LARGE SCALE GENOMIC DNA]</scope>
    <source>
        <strain evidence="2 3">DSM 161</strain>
    </source>
</reference>
<proteinExistence type="predicted"/>
<comment type="caution">
    <text evidence="2">The sequence shown here is derived from an EMBL/GenBank/DDBJ whole genome shotgun (WGS) entry which is preliminary data.</text>
</comment>
<dbReference type="AlphaFoldDB" id="A0A2S6MVY8"/>
<accession>A0A2S6MVY8</accession>